<keyword evidence="1" id="KW-1133">Transmembrane helix</keyword>
<feature type="transmembrane region" description="Helical" evidence="1">
    <location>
        <begin position="250"/>
        <end position="269"/>
    </location>
</feature>
<dbReference type="OrthoDB" id="5295665at2"/>
<keyword evidence="1" id="KW-0472">Membrane</keyword>
<feature type="transmembrane region" description="Helical" evidence="1">
    <location>
        <begin position="189"/>
        <end position="210"/>
    </location>
</feature>
<evidence type="ECO:0000313" key="2">
    <source>
        <dbReference type="EMBL" id="AUB80363.1"/>
    </source>
</evidence>
<feature type="transmembrane region" description="Helical" evidence="1">
    <location>
        <begin position="310"/>
        <end position="339"/>
    </location>
</feature>
<feature type="transmembrane region" description="Helical" evidence="1">
    <location>
        <begin position="285"/>
        <end position="304"/>
    </location>
</feature>
<feature type="transmembrane region" description="Helical" evidence="1">
    <location>
        <begin position="151"/>
        <end position="177"/>
    </location>
</feature>
<feature type="transmembrane region" description="Helical" evidence="1">
    <location>
        <begin position="12"/>
        <end position="38"/>
    </location>
</feature>
<feature type="transmembrane region" description="Helical" evidence="1">
    <location>
        <begin position="393"/>
        <end position="414"/>
    </location>
</feature>
<dbReference type="AlphaFoldDB" id="A0A2K8U450"/>
<protein>
    <submittedName>
        <fullName evidence="2">Uncharacterized protein</fullName>
    </submittedName>
</protein>
<accession>A0A2K8U450</accession>
<keyword evidence="3" id="KW-1185">Reference proteome</keyword>
<evidence type="ECO:0000256" key="1">
    <source>
        <dbReference type="SAM" id="Phobius"/>
    </source>
</evidence>
<keyword evidence="1" id="KW-0812">Transmembrane</keyword>
<dbReference type="RefSeq" id="WP_100918162.1">
    <property type="nucleotide sequence ID" value="NZ_CP020370.1"/>
</dbReference>
<organism evidence="2 3">
    <name type="scientific">Candidatus Thiodictyon syntrophicum</name>
    <dbReference type="NCBI Taxonomy" id="1166950"/>
    <lineage>
        <taxon>Bacteria</taxon>
        <taxon>Pseudomonadati</taxon>
        <taxon>Pseudomonadota</taxon>
        <taxon>Gammaproteobacteria</taxon>
        <taxon>Chromatiales</taxon>
        <taxon>Chromatiaceae</taxon>
        <taxon>Thiodictyon</taxon>
    </lineage>
</organism>
<gene>
    <name evidence="2" type="ORF">THSYN_04940</name>
</gene>
<evidence type="ECO:0000313" key="3">
    <source>
        <dbReference type="Proteomes" id="UP000232638"/>
    </source>
</evidence>
<sequence>MLNTAGLRLDQAPPLTVPFAFFLGAPPFAVAAGLLLAWQGEGALAARWTPAALALAHLIALGFLSQILCGALLQLPPVLAGAPVPRVVPVGRAAQALLATGTALLCAGLALGWGLALGVGALGAAAGLTLLAGAVAVALSRGRGSVDTRRAMGLGLGALAVTVVLGLMLSAALLGWLRLPGLPGWVDLHLGWGLLGWAGLILMGVGYQVVPMFHVTPAYPGWLRSWSAPLAAGGLVAATVLTLAGQAERATWGLGLVAACFAVFALTTLDRQRRRERPILDATLLHWRLAMACVLAAVLLWFTGGRAETIGVLLLVGVGVGLPSGMLFKIMPFLSWFHLQQRQLAARRFDLRIPHMHAFIPERRARIHWGLHLIALGLLVAATLAPGRGLAPLAGLALAVSAGYLGLLVTTCYLRYRALARRF</sequence>
<dbReference type="KEGG" id="tsy:THSYN_04940"/>
<feature type="transmembrane region" description="Helical" evidence="1">
    <location>
        <begin position="369"/>
        <end position="387"/>
    </location>
</feature>
<dbReference type="Proteomes" id="UP000232638">
    <property type="component" value="Chromosome"/>
</dbReference>
<proteinExistence type="predicted"/>
<name>A0A2K8U450_9GAMM</name>
<feature type="transmembrane region" description="Helical" evidence="1">
    <location>
        <begin position="121"/>
        <end position="139"/>
    </location>
</feature>
<reference evidence="2 3" key="1">
    <citation type="submission" date="2017-03" db="EMBL/GenBank/DDBJ databases">
        <title>Complete genome sequence of Candidatus 'Thiodictyon syntrophicum' sp. nov. strain Cad16T, a photolithoautotroph purple sulfur bacterium isolated from an alpine meromictic lake.</title>
        <authorList>
            <person name="Luedin S.M."/>
            <person name="Pothier J.F."/>
            <person name="Danza F."/>
            <person name="Storelli N."/>
            <person name="Wittwer M."/>
            <person name="Tonolla M."/>
        </authorList>
    </citation>
    <scope>NUCLEOTIDE SEQUENCE [LARGE SCALE GENOMIC DNA]</scope>
    <source>
        <strain evidence="2 3">Cad16T</strain>
    </source>
</reference>
<dbReference type="EMBL" id="CP020370">
    <property type="protein sequence ID" value="AUB80363.1"/>
    <property type="molecule type" value="Genomic_DNA"/>
</dbReference>
<feature type="transmembrane region" description="Helical" evidence="1">
    <location>
        <begin position="50"/>
        <end position="75"/>
    </location>
</feature>
<feature type="transmembrane region" description="Helical" evidence="1">
    <location>
        <begin position="222"/>
        <end position="244"/>
    </location>
</feature>